<dbReference type="InterPro" id="IPR027417">
    <property type="entry name" value="P-loop_NTPase"/>
</dbReference>
<protein>
    <recommendedName>
        <fullName evidence="1">Helicase HerA central domain-containing protein</fullName>
    </recommendedName>
</protein>
<evidence type="ECO:0000313" key="3">
    <source>
        <dbReference type="Proteomes" id="UP000183670"/>
    </source>
</evidence>
<organism evidence="2 3">
    <name type="scientific">Bacteroides ovatus</name>
    <dbReference type="NCBI Taxonomy" id="28116"/>
    <lineage>
        <taxon>Bacteria</taxon>
        <taxon>Pseudomonadati</taxon>
        <taxon>Bacteroidota</taxon>
        <taxon>Bacteroidia</taxon>
        <taxon>Bacteroidales</taxon>
        <taxon>Bacteroidaceae</taxon>
        <taxon>Bacteroides</taxon>
    </lineage>
</organism>
<sequence length="623" mass="71366">MDTIVNDLLQKQSIFRVGEVLSVNGREVCIKVDKNKNLSHLLYRGEIIKNVSVGSYLNILKGFVHIVAKVESEYIKENNDVNDSYHNKNEEISRTLVVKLIGYFENGLYHKGVKELPLIGNECLLMDNSEFSLIHKFAKDDELTIEIGHLVSDSNVPIEISINKLFSSHIGIFGNTGSGKSYTLAGIYKKLFDKVSANKMFQKNAKFLLFDFNGEYSKEGVITDTKKSYILCTRNSTGNKIPLKKEDLLNPELFNILASATEKTQQPFIKRTLSFYQNVHSKKYVISYIKGTLHNLLKSVLSMPDHTKAKLLLDYFEQILPEKINESGISIGLQKDLEWHGSRSSYYTIVAGDMKFFNNSIGQSYINRLSIYRAIDDYAENGNFVDIIIKYLYIQLIEDVINNRAINEHIAPAINKLKALMKDFEKVFIIDDNADFWNNNYFVVIDLNDVNINMKKLIPLLISFKLYTTHKKTKNETLSESLNIIVDEAHNILSYESMRESESWKDFRLETFEEIIKEGRKFGVFLTIASQRPSDISSTIISQLHNYLIHRLINNRDLEMVEKAVSYLDKLSIESLPILPVGACVLSGVIADLPIIVQMYKIEKHYSPKSDNIDLIKNWIDEV</sequence>
<reference evidence="2 3" key="1">
    <citation type="submission" date="2016-10" db="EMBL/GenBank/DDBJ databases">
        <authorList>
            <person name="de Groot N.N."/>
        </authorList>
    </citation>
    <scope>NUCLEOTIDE SEQUENCE [LARGE SCALE GENOMIC DNA]</scope>
    <source>
        <strain evidence="2 3">NLAE-zl-C500</strain>
    </source>
</reference>
<gene>
    <name evidence="2" type="ORF">SAMN05192581_101475</name>
</gene>
<dbReference type="AlphaFoldDB" id="A0A1G6G4R3"/>
<dbReference type="RefSeq" id="WP_046151571.1">
    <property type="nucleotide sequence ID" value="NZ_FMYE01000014.1"/>
</dbReference>
<dbReference type="Proteomes" id="UP000183670">
    <property type="component" value="Unassembled WGS sequence"/>
</dbReference>
<dbReference type="Pfam" id="PF01935">
    <property type="entry name" value="DUF87"/>
    <property type="match status" value="1"/>
</dbReference>
<proteinExistence type="predicted"/>
<dbReference type="PANTHER" id="PTHR42957">
    <property type="entry name" value="HELICASE MJ1565-RELATED"/>
    <property type="match status" value="1"/>
</dbReference>
<dbReference type="InterPro" id="IPR008571">
    <property type="entry name" value="HerA-like"/>
</dbReference>
<dbReference type="EMBL" id="FMYE01000014">
    <property type="protein sequence ID" value="SDB76911.1"/>
    <property type="molecule type" value="Genomic_DNA"/>
</dbReference>
<name>A0A1G6G4R3_BACOV</name>
<feature type="domain" description="Helicase HerA central" evidence="1">
    <location>
        <begin position="145"/>
        <end position="369"/>
    </location>
</feature>
<dbReference type="PANTHER" id="PTHR42957:SF1">
    <property type="entry name" value="HELICASE MJ1565-RELATED"/>
    <property type="match status" value="1"/>
</dbReference>
<evidence type="ECO:0000313" key="2">
    <source>
        <dbReference type="EMBL" id="SDB76911.1"/>
    </source>
</evidence>
<dbReference type="CDD" id="cd01127">
    <property type="entry name" value="TrwB_TraG_TraD_VirD4"/>
    <property type="match status" value="1"/>
</dbReference>
<accession>A0A1G6G4R3</accession>
<dbReference type="InterPro" id="IPR002789">
    <property type="entry name" value="HerA_central"/>
</dbReference>
<evidence type="ECO:0000259" key="1">
    <source>
        <dbReference type="Pfam" id="PF01935"/>
    </source>
</evidence>
<dbReference type="SUPFAM" id="SSF52540">
    <property type="entry name" value="P-loop containing nucleoside triphosphate hydrolases"/>
    <property type="match status" value="1"/>
</dbReference>
<dbReference type="Gene3D" id="3.40.50.300">
    <property type="entry name" value="P-loop containing nucleotide triphosphate hydrolases"/>
    <property type="match status" value="2"/>
</dbReference>